<protein>
    <submittedName>
        <fullName evidence="4">Quinone oxidoreductase</fullName>
    </submittedName>
</protein>
<dbReference type="PROSITE" id="PS01162">
    <property type="entry name" value="QOR_ZETA_CRYSTAL"/>
    <property type="match status" value="1"/>
</dbReference>
<dbReference type="CDD" id="cd05286">
    <property type="entry name" value="QOR2"/>
    <property type="match status" value="1"/>
</dbReference>
<feature type="domain" description="Enoyl reductase (ER)" evidence="3">
    <location>
        <begin position="18"/>
        <end position="326"/>
    </location>
</feature>
<keyword evidence="5" id="KW-1185">Reference proteome</keyword>
<name>A0ABX1JKS6_9MICC</name>
<evidence type="ECO:0000256" key="2">
    <source>
        <dbReference type="ARBA" id="ARBA00023002"/>
    </source>
</evidence>
<dbReference type="Proteomes" id="UP000523795">
    <property type="component" value="Unassembled WGS sequence"/>
</dbReference>
<evidence type="ECO:0000313" key="5">
    <source>
        <dbReference type="Proteomes" id="UP000523795"/>
    </source>
</evidence>
<dbReference type="PANTHER" id="PTHR48106">
    <property type="entry name" value="QUINONE OXIDOREDUCTASE PIG3-RELATED"/>
    <property type="match status" value="1"/>
</dbReference>
<organism evidence="4 5">
    <name type="scientific">Arthrobacter deserti</name>
    <dbReference type="NCBI Taxonomy" id="1742687"/>
    <lineage>
        <taxon>Bacteria</taxon>
        <taxon>Bacillati</taxon>
        <taxon>Actinomycetota</taxon>
        <taxon>Actinomycetes</taxon>
        <taxon>Micrococcales</taxon>
        <taxon>Micrococcaceae</taxon>
        <taxon>Arthrobacter</taxon>
    </lineage>
</organism>
<dbReference type="InterPro" id="IPR002364">
    <property type="entry name" value="Quin_OxRdtase/zeta-crystal_CS"/>
</dbReference>
<dbReference type="SMART" id="SM00829">
    <property type="entry name" value="PKS_ER"/>
    <property type="match status" value="1"/>
</dbReference>
<dbReference type="InterPro" id="IPR011032">
    <property type="entry name" value="GroES-like_sf"/>
</dbReference>
<dbReference type="InterPro" id="IPR047618">
    <property type="entry name" value="QOR-like"/>
</dbReference>
<dbReference type="InterPro" id="IPR020843">
    <property type="entry name" value="ER"/>
</dbReference>
<proteinExistence type="predicted"/>
<dbReference type="PANTHER" id="PTHR48106:SF13">
    <property type="entry name" value="QUINONE OXIDOREDUCTASE-RELATED"/>
    <property type="match status" value="1"/>
</dbReference>
<dbReference type="SUPFAM" id="SSF50129">
    <property type="entry name" value="GroES-like"/>
    <property type="match status" value="1"/>
</dbReference>
<dbReference type="InterPro" id="IPR013149">
    <property type="entry name" value="ADH-like_C"/>
</dbReference>
<dbReference type="InterPro" id="IPR013154">
    <property type="entry name" value="ADH-like_N"/>
</dbReference>
<evidence type="ECO:0000256" key="1">
    <source>
        <dbReference type="ARBA" id="ARBA00022857"/>
    </source>
</evidence>
<keyword evidence="1" id="KW-0521">NADP</keyword>
<dbReference type="SUPFAM" id="SSF51735">
    <property type="entry name" value="NAD(P)-binding Rossmann-fold domains"/>
    <property type="match status" value="1"/>
</dbReference>
<dbReference type="Pfam" id="PF08240">
    <property type="entry name" value="ADH_N"/>
    <property type="match status" value="1"/>
</dbReference>
<dbReference type="Gene3D" id="3.90.180.10">
    <property type="entry name" value="Medium-chain alcohol dehydrogenases, catalytic domain"/>
    <property type="match status" value="1"/>
</dbReference>
<accession>A0ABX1JKS6</accession>
<comment type="caution">
    <text evidence="4">The sequence shown here is derived from an EMBL/GenBank/DDBJ whole genome shotgun (WGS) entry which is preliminary data.</text>
</comment>
<evidence type="ECO:0000259" key="3">
    <source>
        <dbReference type="SMART" id="SM00829"/>
    </source>
</evidence>
<evidence type="ECO:0000313" key="4">
    <source>
        <dbReference type="EMBL" id="NKX49915.1"/>
    </source>
</evidence>
<dbReference type="InterPro" id="IPR036291">
    <property type="entry name" value="NAD(P)-bd_dom_sf"/>
</dbReference>
<dbReference type="Gene3D" id="3.40.50.720">
    <property type="entry name" value="NAD(P)-binding Rossmann-like Domain"/>
    <property type="match status" value="1"/>
</dbReference>
<gene>
    <name evidence="4" type="ORF">HER39_04860</name>
</gene>
<reference evidence="4 5" key="1">
    <citation type="submission" date="2020-04" db="EMBL/GenBank/DDBJ databases">
        <authorList>
            <person name="Liu S."/>
        </authorList>
    </citation>
    <scope>NUCLEOTIDE SEQUENCE [LARGE SCALE GENOMIC DNA]</scope>
    <source>
        <strain evidence="4 5">CGMCC 1.15091</strain>
    </source>
</reference>
<dbReference type="Pfam" id="PF00107">
    <property type="entry name" value="ADH_zinc_N"/>
    <property type="match status" value="1"/>
</dbReference>
<sequence length="328" mass="33910">MTDTPAKTAKAIVAAAPGGPEVLQLQEVDIPAPGPGQLLVKVAAAGVNVIETYERSGIYKTAFPYTPGSEAAGTVAALGEGVTGIAEGARVAFCEGSRTYAEYALVPAEAALPVPEGVSFEVAGAIPLQGMTAHYLVNSTLAAGPGHTVLTHAGAGGVGLILTQLLKARGARVVTTVSSDEKEALARAAGADEVLRYEGFPEKVRALTGGTGVVVVYDGVGRDTFDGSLSCLRRRGMMVLFGGASGQVPPFDLQRLNAGGSLFVTRPKLADHLLTAEERQWRPRELFDAGLAGSLDIRIGATYPLAEAARAHEDLQARRTTGKLVLVP</sequence>
<keyword evidence="2" id="KW-0560">Oxidoreductase</keyword>
<dbReference type="EMBL" id="JAAZSR010000047">
    <property type="protein sequence ID" value="NKX49915.1"/>
    <property type="molecule type" value="Genomic_DNA"/>
</dbReference>